<dbReference type="KEGG" id="gbr:Gbro_0386"/>
<dbReference type="AlphaFoldDB" id="D0LDA0"/>
<keyword evidence="2" id="KW-1185">Reference proteome</keyword>
<evidence type="ECO:0000313" key="1">
    <source>
        <dbReference type="EMBL" id="ACY19720.1"/>
    </source>
</evidence>
<dbReference type="Proteomes" id="UP000001219">
    <property type="component" value="Chromosome"/>
</dbReference>
<evidence type="ECO:0000313" key="2">
    <source>
        <dbReference type="Proteomes" id="UP000001219"/>
    </source>
</evidence>
<dbReference type="EMBL" id="CP001802">
    <property type="protein sequence ID" value="ACY19720.1"/>
    <property type="molecule type" value="Genomic_DNA"/>
</dbReference>
<dbReference type="eggNOG" id="ENOG5031VUX">
    <property type="taxonomic scope" value="Bacteria"/>
</dbReference>
<reference evidence="2" key="1">
    <citation type="submission" date="2009-10" db="EMBL/GenBank/DDBJ databases">
        <title>The complete chromosome of Gordonia bronchialis DSM 43247.</title>
        <authorList>
            <consortium name="US DOE Joint Genome Institute (JGI-PGF)"/>
            <person name="Lucas S."/>
            <person name="Copeland A."/>
            <person name="Lapidus A."/>
            <person name="Glavina del Rio T."/>
            <person name="Dalin E."/>
            <person name="Tice H."/>
            <person name="Bruce D."/>
            <person name="Goodwin L."/>
            <person name="Pitluck S."/>
            <person name="Kyrpides N."/>
            <person name="Mavromatis K."/>
            <person name="Ivanova N."/>
            <person name="Ovchinnikova G."/>
            <person name="Saunders E."/>
            <person name="Brettin T."/>
            <person name="Detter J.C."/>
            <person name="Han C."/>
            <person name="Larimer F."/>
            <person name="Land M."/>
            <person name="Hauser L."/>
            <person name="Markowitz V."/>
            <person name="Cheng J.-F."/>
            <person name="Hugenholtz P."/>
            <person name="Woyke T."/>
            <person name="Wu D."/>
            <person name="Jando M."/>
            <person name="Schneider S."/>
            <person name="Goeker M."/>
            <person name="Klenk H.-P."/>
            <person name="Eisen J.A."/>
        </authorList>
    </citation>
    <scope>NUCLEOTIDE SEQUENCE [LARGE SCALE GENOMIC DNA]</scope>
    <source>
        <strain evidence="2">ATCC 25592 / DSM 43247 / BCRC 13721 / JCM 3198 / KCTC 3076 / NBRC 16047 / NCTC 10667</strain>
    </source>
</reference>
<reference evidence="1 2" key="2">
    <citation type="journal article" date="2010" name="Stand. Genomic Sci.">
        <title>Complete genome sequence of Gordonia bronchialis type strain (3410).</title>
        <authorList>
            <person name="Ivanova N."/>
            <person name="Sikorski J."/>
            <person name="Jando M."/>
            <person name="Lapidus A."/>
            <person name="Nolan M."/>
            <person name="Lucas S."/>
            <person name="Del Rio T.G."/>
            <person name="Tice H."/>
            <person name="Copeland A."/>
            <person name="Cheng J.F."/>
            <person name="Chen F."/>
            <person name="Bruce D."/>
            <person name="Goodwin L."/>
            <person name="Pitluck S."/>
            <person name="Mavromatis K."/>
            <person name="Ovchinnikova G."/>
            <person name="Pati A."/>
            <person name="Chen A."/>
            <person name="Palaniappan K."/>
            <person name="Land M."/>
            <person name="Hauser L."/>
            <person name="Chang Y.J."/>
            <person name="Jeffries C.D."/>
            <person name="Chain P."/>
            <person name="Saunders E."/>
            <person name="Han C."/>
            <person name="Detter J.C."/>
            <person name="Brettin T."/>
            <person name="Rohde M."/>
            <person name="Goker M."/>
            <person name="Bristow J."/>
            <person name="Eisen J.A."/>
            <person name="Markowitz V."/>
            <person name="Hugenholtz P."/>
            <person name="Klenk H.P."/>
            <person name="Kyrpides N.C."/>
        </authorList>
    </citation>
    <scope>NUCLEOTIDE SEQUENCE [LARGE SCALE GENOMIC DNA]</scope>
    <source>
        <strain evidence="2">ATCC 25592 / DSM 43247 / BCRC 13721 / JCM 3198 / KCTC 3076 / NBRC 16047 / NCTC 10667</strain>
    </source>
</reference>
<dbReference type="RefSeq" id="WP_012832309.1">
    <property type="nucleotide sequence ID" value="NC_013441.1"/>
</dbReference>
<name>D0LDA0_GORB4</name>
<gene>
    <name evidence="1" type="ordered locus">Gbro_0386</name>
</gene>
<organism evidence="1 2">
    <name type="scientific">Gordonia bronchialis (strain ATCC 25592 / DSM 43247 / BCRC 13721 / JCM 3198 / KCTC 3076 / NBRC 16047 / NCTC 10667)</name>
    <name type="common">Rhodococcus bronchialis</name>
    <dbReference type="NCBI Taxonomy" id="526226"/>
    <lineage>
        <taxon>Bacteria</taxon>
        <taxon>Bacillati</taxon>
        <taxon>Actinomycetota</taxon>
        <taxon>Actinomycetes</taxon>
        <taxon>Mycobacteriales</taxon>
        <taxon>Gordoniaceae</taxon>
        <taxon>Gordonia</taxon>
    </lineage>
</organism>
<sequence length="171" mass="18208">MHKSFDPQVWRLALSCNGSDVRVGEVSLRAESCRRKVAFYLDDQGEPVCQSLCPPDRIFPVLVTRIVAAHITADRAVLHVDATLPLHCAIGDVAFPGNELAGARMMDVTVVDASGHRRTVHAEIPSQVTVTGTVALALRAVRQPATAVTSVWPDRLSTTPARPGGLPLGGG</sequence>
<proteinExistence type="predicted"/>
<protein>
    <submittedName>
        <fullName evidence="1">Uncharacterized protein</fullName>
    </submittedName>
</protein>
<accession>D0LDA0</accession>
<dbReference type="HOGENOM" id="CLU_1684068_0_0_11"/>